<feature type="transmembrane region" description="Helical" evidence="6">
    <location>
        <begin position="66"/>
        <end position="88"/>
    </location>
</feature>
<sequence length="249" mass="28006">MEDTLTNSIPKDKKTSDEKTLSNKEDLDKIQSNENSTNDDIESLNGDQNISRFQKDGHNVSKKDHILSIINAVVNYINTLVGAGIIALPITFALAGIVFSILISLVCALLIFYTADLMIKVSLKLKKTRNIQINSYSELAKATIGSWSQHLVTILILLLMFFLMSIYAIILRKSVKSLIEDFTGKVFRYDKLVLLAIIAPVFLLCVQRNIKNLGYTSSLSACLVVFFMIVIIIRSPYYNKLVFFLNLDE</sequence>
<proteinExistence type="predicted"/>
<evidence type="ECO:0000313" key="9">
    <source>
        <dbReference type="Proteomes" id="UP001439008"/>
    </source>
</evidence>
<dbReference type="Proteomes" id="UP001439008">
    <property type="component" value="Unassembled WGS sequence"/>
</dbReference>
<dbReference type="Pfam" id="PF01490">
    <property type="entry name" value="Aa_trans"/>
    <property type="match status" value="1"/>
</dbReference>
<name>A0ABV2AHN3_9EUKA</name>
<comment type="caution">
    <text evidence="8">The sequence shown here is derived from an EMBL/GenBank/DDBJ whole genome shotgun (WGS) entry which is preliminary data.</text>
</comment>
<evidence type="ECO:0000256" key="3">
    <source>
        <dbReference type="ARBA" id="ARBA00022989"/>
    </source>
</evidence>
<evidence type="ECO:0000256" key="6">
    <source>
        <dbReference type="SAM" id="Phobius"/>
    </source>
</evidence>
<keyword evidence="4 6" id="KW-0472">Membrane</keyword>
<reference evidence="8 9" key="1">
    <citation type="journal article" date="2024" name="BMC Biol.">
        <title>Comparative genomics of Ascetosporea gives new insight into the evolutionary basis for animal parasitism in Rhizaria.</title>
        <authorList>
            <person name="Hiltunen Thoren M."/>
            <person name="Onut-Brannstrom I."/>
            <person name="Alfjorden A."/>
            <person name="Peckova H."/>
            <person name="Swords F."/>
            <person name="Hooper C."/>
            <person name="Holzer A.S."/>
            <person name="Bass D."/>
            <person name="Burki F."/>
        </authorList>
    </citation>
    <scope>NUCLEOTIDE SEQUENCE [LARGE SCALE GENOMIC DNA]</scope>
    <source>
        <strain evidence="8">20-A016</strain>
    </source>
</reference>
<dbReference type="PANTHER" id="PTHR22950">
    <property type="entry name" value="AMINO ACID TRANSPORTER"/>
    <property type="match status" value="1"/>
</dbReference>
<feature type="transmembrane region" description="Helical" evidence="6">
    <location>
        <begin position="94"/>
        <end position="119"/>
    </location>
</feature>
<evidence type="ECO:0000256" key="4">
    <source>
        <dbReference type="ARBA" id="ARBA00023136"/>
    </source>
</evidence>
<evidence type="ECO:0000256" key="1">
    <source>
        <dbReference type="ARBA" id="ARBA00004141"/>
    </source>
</evidence>
<feature type="transmembrane region" description="Helical" evidence="6">
    <location>
        <begin position="189"/>
        <end position="206"/>
    </location>
</feature>
<keyword evidence="3 6" id="KW-1133">Transmembrane helix</keyword>
<dbReference type="PANTHER" id="PTHR22950:SF702">
    <property type="entry name" value="AMINO ACID TRANSPORTER PROTEIN"/>
    <property type="match status" value="1"/>
</dbReference>
<evidence type="ECO:0000259" key="7">
    <source>
        <dbReference type="Pfam" id="PF01490"/>
    </source>
</evidence>
<keyword evidence="9" id="KW-1185">Reference proteome</keyword>
<feature type="transmembrane region" description="Helical" evidence="6">
    <location>
        <begin position="213"/>
        <end position="233"/>
    </location>
</feature>
<feature type="transmembrane region" description="Helical" evidence="6">
    <location>
        <begin position="151"/>
        <end position="169"/>
    </location>
</feature>
<gene>
    <name evidence="8" type="ORF">MHBO_001054</name>
</gene>
<comment type="subcellular location">
    <subcellularLocation>
        <location evidence="1">Membrane</location>
        <topology evidence="1">Multi-pass membrane protein</topology>
    </subcellularLocation>
</comment>
<evidence type="ECO:0000313" key="8">
    <source>
        <dbReference type="EMBL" id="MES1919191.1"/>
    </source>
</evidence>
<protein>
    <recommendedName>
        <fullName evidence="7">Amino acid transporter transmembrane domain-containing protein</fullName>
    </recommendedName>
</protein>
<dbReference type="InterPro" id="IPR013057">
    <property type="entry name" value="AA_transpt_TM"/>
</dbReference>
<evidence type="ECO:0000256" key="2">
    <source>
        <dbReference type="ARBA" id="ARBA00022692"/>
    </source>
</evidence>
<dbReference type="EMBL" id="JBDODL010000221">
    <property type="protein sequence ID" value="MES1919191.1"/>
    <property type="molecule type" value="Genomic_DNA"/>
</dbReference>
<feature type="domain" description="Amino acid transporter transmembrane" evidence="7">
    <location>
        <begin position="68"/>
        <end position="233"/>
    </location>
</feature>
<feature type="compositionally biased region" description="Basic and acidic residues" evidence="5">
    <location>
        <begin position="10"/>
        <end position="31"/>
    </location>
</feature>
<organism evidence="8 9">
    <name type="scientific">Bonamia ostreae</name>
    <dbReference type="NCBI Taxonomy" id="126728"/>
    <lineage>
        <taxon>Eukaryota</taxon>
        <taxon>Sar</taxon>
        <taxon>Rhizaria</taxon>
        <taxon>Endomyxa</taxon>
        <taxon>Ascetosporea</taxon>
        <taxon>Haplosporida</taxon>
        <taxon>Bonamia</taxon>
    </lineage>
</organism>
<accession>A0ABV2AHN3</accession>
<feature type="region of interest" description="Disordered" evidence="5">
    <location>
        <begin position="1"/>
        <end position="45"/>
    </location>
</feature>
<keyword evidence="2 6" id="KW-0812">Transmembrane</keyword>
<evidence type="ECO:0000256" key="5">
    <source>
        <dbReference type="SAM" id="MobiDB-lite"/>
    </source>
</evidence>